<protein>
    <recommendedName>
        <fullName evidence="3">DUF839 domain-containing protein</fullName>
    </recommendedName>
</protein>
<evidence type="ECO:0008006" key="3">
    <source>
        <dbReference type="Google" id="ProtNLM"/>
    </source>
</evidence>
<reference evidence="2" key="1">
    <citation type="journal article" date="2019" name="Int. J. Syst. Evol. Microbiol.">
        <title>The Global Catalogue of Microorganisms (GCM) 10K type strain sequencing project: providing services to taxonomists for standard genome sequencing and annotation.</title>
        <authorList>
            <consortium name="The Broad Institute Genomics Platform"/>
            <consortium name="The Broad Institute Genome Sequencing Center for Infectious Disease"/>
            <person name="Wu L."/>
            <person name="Ma J."/>
        </authorList>
    </citation>
    <scope>NUCLEOTIDE SEQUENCE [LARGE SCALE GENOMIC DNA]</scope>
    <source>
        <strain evidence="2">JCM 18715</strain>
    </source>
</reference>
<proteinExistence type="predicted"/>
<dbReference type="PANTHER" id="PTHR35399">
    <property type="entry name" value="SLR8030 PROTEIN"/>
    <property type="match status" value="1"/>
</dbReference>
<dbReference type="InterPro" id="IPR008557">
    <property type="entry name" value="PhoX"/>
</dbReference>
<dbReference type="EMBL" id="BAABLD010000017">
    <property type="protein sequence ID" value="GAA5171561.1"/>
    <property type="molecule type" value="Genomic_DNA"/>
</dbReference>
<dbReference type="Proteomes" id="UP001500547">
    <property type="component" value="Unassembled WGS sequence"/>
</dbReference>
<accession>A0ABP9R562</accession>
<gene>
    <name evidence="1" type="ORF">GCM10025770_36340</name>
</gene>
<evidence type="ECO:0000313" key="2">
    <source>
        <dbReference type="Proteomes" id="UP001500547"/>
    </source>
</evidence>
<dbReference type="Pfam" id="PF05787">
    <property type="entry name" value="PhoX"/>
    <property type="match status" value="1"/>
</dbReference>
<dbReference type="PANTHER" id="PTHR35399:SF2">
    <property type="entry name" value="DUF839 DOMAIN-CONTAINING PROTEIN"/>
    <property type="match status" value="1"/>
</dbReference>
<evidence type="ECO:0000313" key="1">
    <source>
        <dbReference type="EMBL" id="GAA5171561.1"/>
    </source>
</evidence>
<keyword evidence="2" id="KW-1185">Reference proteome</keyword>
<comment type="caution">
    <text evidence="1">The sequence shown here is derived from an EMBL/GenBank/DDBJ whole genome shotgun (WGS) entry which is preliminary data.</text>
</comment>
<sequence length="167" mass="17560">MLVLPKHEGVKSSGPFVLSCPSKLCILKSVLNLTDDSAYTDMSNCMLLAATPGKVGDGEKKTLSYKKADGSTLSVDTFVGAQATDKTLKRFLVGPVDCEITGLCETPDGKALFINIQHPGETTSPANIADPAKYTSQWPANAGYGPGKRPRSATIVITKKDGGRIGS</sequence>
<organism evidence="1 2">
    <name type="scientific">Viridibacterium curvum</name>
    <dbReference type="NCBI Taxonomy" id="1101404"/>
    <lineage>
        <taxon>Bacteria</taxon>
        <taxon>Pseudomonadati</taxon>
        <taxon>Pseudomonadota</taxon>
        <taxon>Betaproteobacteria</taxon>
        <taxon>Rhodocyclales</taxon>
        <taxon>Rhodocyclaceae</taxon>
        <taxon>Viridibacterium</taxon>
    </lineage>
</organism>
<name>A0ABP9R562_9RHOO</name>